<dbReference type="PANTHER" id="PTHR19446">
    <property type="entry name" value="REVERSE TRANSCRIPTASES"/>
    <property type="match status" value="1"/>
</dbReference>
<dbReference type="SUPFAM" id="SSF56219">
    <property type="entry name" value="DNase I-like"/>
    <property type="match status" value="1"/>
</dbReference>
<dbReference type="InterPro" id="IPR043502">
    <property type="entry name" value="DNA/RNA_pol_sf"/>
</dbReference>
<feature type="domain" description="Reverse transcriptase" evidence="1">
    <location>
        <begin position="405"/>
        <end position="618"/>
    </location>
</feature>
<name>A0A803QD49_CANSA</name>
<dbReference type="SUPFAM" id="SSF56672">
    <property type="entry name" value="DNA/RNA polymerases"/>
    <property type="match status" value="1"/>
</dbReference>
<dbReference type="PROSITE" id="PS50878">
    <property type="entry name" value="RT_POL"/>
    <property type="match status" value="1"/>
</dbReference>
<dbReference type="InterPro" id="IPR036691">
    <property type="entry name" value="Endo/exonu/phosph_ase_sf"/>
</dbReference>
<evidence type="ECO:0000259" key="1">
    <source>
        <dbReference type="PROSITE" id="PS50878"/>
    </source>
</evidence>
<dbReference type="Proteomes" id="UP000596661">
    <property type="component" value="Chromosome 9"/>
</dbReference>
<keyword evidence="3" id="KW-1185">Reference proteome</keyword>
<reference evidence="2" key="1">
    <citation type="submission" date="2018-11" db="EMBL/GenBank/DDBJ databases">
        <authorList>
            <person name="Grassa J C."/>
        </authorList>
    </citation>
    <scope>NUCLEOTIDE SEQUENCE [LARGE SCALE GENOMIC DNA]</scope>
</reference>
<dbReference type="Pfam" id="PF03372">
    <property type="entry name" value="Exo_endo_phos"/>
    <property type="match status" value="1"/>
</dbReference>
<sequence length="618" mass="70604">MKAMAWNCRGLGNVATVRQLKDLIRKSDPEIVILSKVKLSQDKFKRLMSRLHFKELFYVPPMGSARGLALCWKIGVLCSVEQANKNKIVAQINSDPPDRPWLLIDLNGTLKDNECLNYSRSNNIARYSFDLRRMVLRSGLIDLGFIGTRFTWFRRNSSSTARTSLKRARLDRVMGSADWRVNWPNAIVQHLHGAVSDHNPILLDTNGGRKCMKPQFKDEVQFRKLSVQIEEARANLKGVEESQAPNEEAHSEARKMLNEALAREKIFWRQKSRVSWLKDGDRATKFFMAFTVTRRRQNYIQILSHESGNVLDQIADIAKQFIDKFSNTFSISKPRTALRLEEWLHLKSDCCLDSDLNTIPTEDEIFKALCSMGIDKAPGPDGLPVAFFRSHWETIRPDFLKMIAHFFQTSRVPPFINDTNLVLIPKKENPSTMAFFKGRSISENTSVEKEIVHSMARRNGSKGFMMIKLDMEKVYDKMNWEFIKEALQFHGVSDPLLGWIMNCIEIKKMNLIINGSKQGTISSQCGLRQGDPLSPALFILVADLLSRLISDANVKGKIRGFKVARAAQLITHLMFADDVMLFGHALEKEAEAFLGCLHTYCEWSEQAVNFQKSTVFFL</sequence>
<dbReference type="Gramene" id="evm.model.09.1025">
    <property type="protein sequence ID" value="cds.evm.model.09.1025"/>
    <property type="gene ID" value="evm.TU.09.1025"/>
</dbReference>
<proteinExistence type="predicted"/>
<reference evidence="2" key="2">
    <citation type="submission" date="2021-03" db="UniProtKB">
        <authorList>
            <consortium name="EnsemblPlants"/>
        </authorList>
    </citation>
    <scope>IDENTIFICATION</scope>
</reference>
<dbReference type="AlphaFoldDB" id="A0A803QD49"/>
<accession>A0A803QD49</accession>
<dbReference type="Pfam" id="PF00078">
    <property type="entry name" value="RVT_1"/>
    <property type="match status" value="1"/>
</dbReference>
<dbReference type="Gene3D" id="3.60.10.10">
    <property type="entry name" value="Endonuclease/exonuclease/phosphatase"/>
    <property type="match status" value="1"/>
</dbReference>
<evidence type="ECO:0000313" key="2">
    <source>
        <dbReference type="EnsemblPlants" id="cds.evm.model.09.1025"/>
    </source>
</evidence>
<evidence type="ECO:0000313" key="3">
    <source>
        <dbReference type="Proteomes" id="UP000596661"/>
    </source>
</evidence>
<dbReference type="InterPro" id="IPR000477">
    <property type="entry name" value="RT_dom"/>
</dbReference>
<organism evidence="2 3">
    <name type="scientific">Cannabis sativa</name>
    <name type="common">Hemp</name>
    <name type="synonym">Marijuana</name>
    <dbReference type="NCBI Taxonomy" id="3483"/>
    <lineage>
        <taxon>Eukaryota</taxon>
        <taxon>Viridiplantae</taxon>
        <taxon>Streptophyta</taxon>
        <taxon>Embryophyta</taxon>
        <taxon>Tracheophyta</taxon>
        <taxon>Spermatophyta</taxon>
        <taxon>Magnoliopsida</taxon>
        <taxon>eudicotyledons</taxon>
        <taxon>Gunneridae</taxon>
        <taxon>Pentapetalae</taxon>
        <taxon>rosids</taxon>
        <taxon>fabids</taxon>
        <taxon>Rosales</taxon>
        <taxon>Cannabaceae</taxon>
        <taxon>Cannabis</taxon>
    </lineage>
</organism>
<dbReference type="EnsemblPlants" id="evm.model.09.1025">
    <property type="protein sequence ID" value="cds.evm.model.09.1025"/>
    <property type="gene ID" value="evm.TU.09.1025"/>
</dbReference>
<protein>
    <recommendedName>
        <fullName evidence="1">Reverse transcriptase domain-containing protein</fullName>
    </recommendedName>
</protein>
<dbReference type="InterPro" id="IPR005135">
    <property type="entry name" value="Endo/exonuclease/phosphatase"/>
</dbReference>
<dbReference type="EMBL" id="UZAU01000746">
    <property type="status" value="NOT_ANNOTATED_CDS"/>
    <property type="molecule type" value="Genomic_DNA"/>
</dbReference>